<dbReference type="InterPro" id="IPR032305">
    <property type="entry name" value="GTP-bd_M"/>
</dbReference>
<dbReference type="Pfam" id="PF01926">
    <property type="entry name" value="MMR_HSR1"/>
    <property type="match status" value="2"/>
</dbReference>
<keyword evidence="8" id="KW-1185">Reference proteome</keyword>
<comment type="caution">
    <text evidence="7">The sequence shown here is derived from an EMBL/GenBank/DDBJ whole genome shotgun (WGS) entry which is preliminary data.</text>
</comment>
<evidence type="ECO:0000256" key="2">
    <source>
        <dbReference type="ARBA" id="ARBA00022741"/>
    </source>
</evidence>
<dbReference type="OrthoDB" id="10268034at2759"/>
<dbReference type="FunFam" id="3.40.50.11060:FF:000003">
    <property type="entry name" value="GTP-binding protein chloroplastic"/>
    <property type="match status" value="1"/>
</dbReference>
<name>A0A8S0S1M5_OLEEU</name>
<evidence type="ECO:0000313" key="7">
    <source>
        <dbReference type="EMBL" id="CAA2985176.1"/>
    </source>
</evidence>
<reference evidence="7 8" key="1">
    <citation type="submission" date="2019-12" db="EMBL/GenBank/DDBJ databases">
        <authorList>
            <person name="Alioto T."/>
            <person name="Alioto T."/>
            <person name="Gomez Garrido J."/>
        </authorList>
    </citation>
    <scope>NUCLEOTIDE SEQUENCE [LARGE SCALE GENOMIC DNA]</scope>
</reference>
<dbReference type="EMBL" id="CACTIH010003794">
    <property type="protein sequence ID" value="CAA2985176.1"/>
    <property type="molecule type" value="Genomic_DNA"/>
</dbReference>
<organism evidence="7 8">
    <name type="scientific">Olea europaea subsp. europaea</name>
    <dbReference type="NCBI Taxonomy" id="158383"/>
    <lineage>
        <taxon>Eukaryota</taxon>
        <taxon>Viridiplantae</taxon>
        <taxon>Streptophyta</taxon>
        <taxon>Embryophyta</taxon>
        <taxon>Tracheophyta</taxon>
        <taxon>Spermatophyta</taxon>
        <taxon>Magnoliopsida</taxon>
        <taxon>eudicotyledons</taxon>
        <taxon>Gunneridae</taxon>
        <taxon>Pentapetalae</taxon>
        <taxon>asterids</taxon>
        <taxon>lamiids</taxon>
        <taxon>Lamiales</taxon>
        <taxon>Oleaceae</taxon>
        <taxon>Oleeae</taxon>
        <taxon>Olea</taxon>
    </lineage>
</organism>
<keyword evidence="1" id="KW-0479">Metal-binding</keyword>
<dbReference type="Gene3D" id="3.40.50.300">
    <property type="entry name" value="P-loop containing nucleotide triphosphate hydrolases"/>
    <property type="match status" value="1"/>
</dbReference>
<accession>A0A8S0S1M5</accession>
<dbReference type="InterPro" id="IPR027417">
    <property type="entry name" value="P-loop_NTPase"/>
</dbReference>
<dbReference type="InterPro" id="IPR006073">
    <property type="entry name" value="GTP-bd"/>
</dbReference>
<evidence type="ECO:0000259" key="6">
    <source>
        <dbReference type="PROSITE" id="PS51705"/>
    </source>
</evidence>
<feature type="region of interest" description="Disordered" evidence="5">
    <location>
        <begin position="479"/>
        <end position="502"/>
    </location>
</feature>
<dbReference type="AlphaFoldDB" id="A0A8S0S1M5"/>
<dbReference type="InterPro" id="IPR042108">
    <property type="entry name" value="GTPase_HflX_N_sf"/>
</dbReference>
<evidence type="ECO:0000256" key="1">
    <source>
        <dbReference type="ARBA" id="ARBA00022723"/>
    </source>
</evidence>
<dbReference type="Pfam" id="PF13167">
    <property type="entry name" value="GTP-bdg_N"/>
    <property type="match status" value="1"/>
</dbReference>
<evidence type="ECO:0000256" key="5">
    <source>
        <dbReference type="SAM" id="MobiDB-lite"/>
    </source>
</evidence>
<keyword evidence="4" id="KW-0342">GTP-binding</keyword>
<keyword evidence="3" id="KW-0460">Magnesium</keyword>
<keyword evidence="2" id="KW-0547">Nucleotide-binding</keyword>
<dbReference type="Proteomes" id="UP000594638">
    <property type="component" value="Unassembled WGS sequence"/>
</dbReference>
<dbReference type="GO" id="GO:0005525">
    <property type="term" value="F:GTP binding"/>
    <property type="evidence" value="ECO:0007669"/>
    <property type="project" value="UniProtKB-KW"/>
</dbReference>
<feature type="region of interest" description="Disordered" evidence="5">
    <location>
        <begin position="44"/>
        <end position="64"/>
    </location>
</feature>
<dbReference type="InterPro" id="IPR016496">
    <property type="entry name" value="GTPase_HflX"/>
</dbReference>
<dbReference type="GO" id="GO:0046872">
    <property type="term" value="F:metal ion binding"/>
    <property type="evidence" value="ECO:0007669"/>
    <property type="project" value="UniProtKB-KW"/>
</dbReference>
<dbReference type="PANTHER" id="PTHR10229:SF8">
    <property type="entry name" value="GTPASE HFLX"/>
    <property type="match status" value="1"/>
</dbReference>
<dbReference type="CDD" id="cd01878">
    <property type="entry name" value="HflX"/>
    <property type="match status" value="1"/>
</dbReference>
<gene>
    <name evidence="7" type="ORF">OLEA9_A069298</name>
</gene>
<dbReference type="PROSITE" id="PS51705">
    <property type="entry name" value="G_HFLX"/>
    <property type="match status" value="1"/>
</dbReference>
<evidence type="ECO:0000256" key="4">
    <source>
        <dbReference type="ARBA" id="ARBA00023134"/>
    </source>
</evidence>
<dbReference type="SUPFAM" id="SSF52540">
    <property type="entry name" value="P-loop containing nucleoside triphosphate hydrolases"/>
    <property type="match status" value="1"/>
</dbReference>
<dbReference type="InterPro" id="IPR030394">
    <property type="entry name" value="G_HFLX_dom"/>
</dbReference>
<sequence>MLKAISLWRSSLTLKSLQTPINPSLIQHPSSCFFSNSPVLHRRHRKDSDFNNGDDELNTDPDGPPRIFVVQPRLRPDSFLKAKLHEALNLANSLDEQRDGFYDTEFLAKEMPPHLVVQNPTARAPRADTLFGAGTVKNVKCHLNALESKDGVDAIFVNAILTGIQQRNLERAWGKPVLDRVGLIIEIFNAHAQTKEAKLQAELAALMYKRSRLVRVRGSDGRYTFGGIGEAEVVSARGRGSGGRGFISGAGETELQLQRRRILERRKQLLSEIKEVRKTRALQRAARKRQKDSQGKEIATVAVVGYTNAGKSTLVSALSNRYLYCDDRYGSESFSKPILNNASVLALSLSHTHLISYSSLSACKLFLLSYINSFGRLFATVDPKLSSVILPSGRKVLLSDTVGFISDLPVQLIEAFHATLEEVVEADLLVHVLDSSAQNLDEHRETVLHVLGKIGVSEDKIQNMIEVWNKVDLQEEEFDESKANGEDYINSSSGGEDNDIAFDQLSGKDVGVHDADENAELSGDFEEVIHEQQGDHSAGWISNDDEENSWVGYDSCSVGCKTTDGQLKEVSWDWRTAAKGSHSQQESVHCVKTSAVTGVGLQELLEVIDEKLWPQQAVERDIFNRKWRPSHTEDNRIAVEQ</sequence>
<protein>
    <submittedName>
        <fullName evidence="7">GTP-binding At3g49725, chloroplastic</fullName>
    </submittedName>
</protein>
<feature type="domain" description="Hflx-type G" evidence="6">
    <location>
        <begin position="299"/>
        <end position="616"/>
    </location>
</feature>
<dbReference type="Pfam" id="PF16360">
    <property type="entry name" value="GTP-bdg_M"/>
    <property type="match status" value="1"/>
</dbReference>
<dbReference type="GO" id="GO:0043022">
    <property type="term" value="F:ribosome binding"/>
    <property type="evidence" value="ECO:0007669"/>
    <property type="project" value="TreeGrafter"/>
</dbReference>
<dbReference type="GO" id="GO:0005737">
    <property type="term" value="C:cytoplasm"/>
    <property type="evidence" value="ECO:0007669"/>
    <property type="project" value="TreeGrafter"/>
</dbReference>
<evidence type="ECO:0000313" key="8">
    <source>
        <dbReference type="Proteomes" id="UP000594638"/>
    </source>
</evidence>
<dbReference type="PANTHER" id="PTHR10229">
    <property type="entry name" value="GTP-BINDING PROTEIN HFLX"/>
    <property type="match status" value="1"/>
</dbReference>
<proteinExistence type="predicted"/>
<evidence type="ECO:0000256" key="3">
    <source>
        <dbReference type="ARBA" id="ARBA00022842"/>
    </source>
</evidence>
<dbReference type="InterPro" id="IPR025121">
    <property type="entry name" value="GTPase_HflX_N"/>
</dbReference>
<dbReference type="Gramene" id="OE9A069298T1">
    <property type="protein sequence ID" value="OE9A069298C1"/>
    <property type="gene ID" value="OE9A069298"/>
</dbReference>
<dbReference type="Gene3D" id="3.40.50.11060">
    <property type="entry name" value="GTPase HflX, N-terminal domain"/>
    <property type="match status" value="1"/>
</dbReference>